<reference evidence="1 2" key="1">
    <citation type="journal article" date="2018" name="New Phytol.">
        <title>Phylogenomics of Endogonaceae and evolution of mycorrhizas within Mucoromycota.</title>
        <authorList>
            <person name="Chang Y."/>
            <person name="Desiro A."/>
            <person name="Na H."/>
            <person name="Sandor L."/>
            <person name="Lipzen A."/>
            <person name="Clum A."/>
            <person name="Barry K."/>
            <person name="Grigoriev I.V."/>
            <person name="Martin F.M."/>
            <person name="Stajich J.E."/>
            <person name="Smith M.E."/>
            <person name="Bonito G."/>
            <person name="Spatafora J.W."/>
        </authorList>
    </citation>
    <scope>NUCLEOTIDE SEQUENCE [LARGE SCALE GENOMIC DNA]</scope>
    <source>
        <strain evidence="1 2">AD002</strain>
    </source>
</reference>
<dbReference type="AlphaFoldDB" id="A0A433QSU3"/>
<organism evidence="1 2">
    <name type="scientific">Jimgerdemannia flammicorona</name>
    <dbReference type="NCBI Taxonomy" id="994334"/>
    <lineage>
        <taxon>Eukaryota</taxon>
        <taxon>Fungi</taxon>
        <taxon>Fungi incertae sedis</taxon>
        <taxon>Mucoromycota</taxon>
        <taxon>Mucoromycotina</taxon>
        <taxon>Endogonomycetes</taxon>
        <taxon>Endogonales</taxon>
        <taxon>Endogonaceae</taxon>
        <taxon>Jimgerdemannia</taxon>
    </lineage>
</organism>
<dbReference type="Proteomes" id="UP000274822">
    <property type="component" value="Unassembled WGS sequence"/>
</dbReference>
<accession>A0A433QSU3</accession>
<proteinExistence type="predicted"/>
<evidence type="ECO:0000313" key="1">
    <source>
        <dbReference type="EMBL" id="RUS32854.1"/>
    </source>
</evidence>
<evidence type="ECO:0000313" key="2">
    <source>
        <dbReference type="Proteomes" id="UP000274822"/>
    </source>
</evidence>
<protein>
    <submittedName>
        <fullName evidence="1">Uncharacterized protein</fullName>
    </submittedName>
</protein>
<dbReference type="EMBL" id="RBNJ01001717">
    <property type="protein sequence ID" value="RUS32854.1"/>
    <property type="molecule type" value="Genomic_DNA"/>
</dbReference>
<comment type="caution">
    <text evidence="1">The sequence shown here is derived from an EMBL/GenBank/DDBJ whole genome shotgun (WGS) entry which is preliminary data.</text>
</comment>
<sequence>MLSSQVAFLTEIQSNMSYFSILLIHPLHSPIPTPIPTPTPTPTPSHPQTLLFELFRQLRHGCEQVGDEAIVCDLEDGRLRVLVDGYNCLGVFHAGQVLDRTGDAFGGGGGE</sequence>
<name>A0A433QSU3_9FUNG</name>
<gene>
    <name evidence="1" type="ORF">BC938DRAFT_474051</name>
</gene>
<keyword evidence="2" id="KW-1185">Reference proteome</keyword>